<sequence length="908" mass="102488">PPTDEDEGVLLRDWILELLSAVVQVANSDQAPVHLYCYNRYDQKVLLESLKRHLDDISTIPAFFDLLTQSPALSQSVISFLFDELQERSNLGLTCLPLHDAARRLGFDWKDDKYEFFSLFRARMFDNRRTVLRESNGSLVHVDKSTSADDPRKVTIEAASRFNSQIPLEYMYAAWGKLPDSKENSKILEPFKAVDTEAIISFASMRVKALAHIEKWFKVKARFIDKPLMSLPEISQDAFQSDLRLALEEYLFMEHHASLQEHLLSFSLPVDRRVQSGRAMLLKHVGQIERNVHLFKPEFTSIGLDPVLTMNACKVKEGDWVVMNDPTDPQLTANKIKNGRLAMVDELTPTRVVLQFMDNVQGRGKLFCYFHNSRTSPQPGNLYVIDEMVDELNADKVLESLRNISSNLFYKWLIKTPEQRSLTNKEFYQQFIRQIDAILATKKRKLTNSQRKIIGETPTYPLALVQGPPGTGKSYTLAWAILARIAAASVQGKTCRVAVCCKTHNAIKVVLKALAEAKQQLSGFGLAKLGGNAIRDLQVYKIGGEDKGPVIPGVTLLDVYNEKASLPGILGMPNVVIGATSGGLFNLMRYSSADGKHVDWNSKPFDLVVIDEASQMNIPEGVLAGAFLKKEGQMIVVGDHRQMPPINAHPWKEEEKRDIVETKPFLSLFESLAERGFPREALDESFRLHEDIAEFLNDNIYSKDGIQFHSKRKELITQLPAISDYVDAVMNPAYPIVVIEHTEHASQQFNPSELQLTEPIIQACVQYLGLDGRNGIGVVVPHRAQKALLCQRFPDLAEVRSIDTVERFQGDERDVIIVSATASDPDYVLNEADFLLNLNRLNVAISRPRKKLVVIASRSVIDLLTSDLEIFENSILWKRLYYHYAPDLLYKSAYNGTEVFVKGRHCKG</sequence>
<evidence type="ECO:0000313" key="3">
    <source>
        <dbReference type="Proteomes" id="UP000524246"/>
    </source>
</evidence>
<dbReference type="InterPro" id="IPR027417">
    <property type="entry name" value="P-loop_NTPase"/>
</dbReference>
<name>A0A7X9IKL3_9DELT</name>
<accession>A0A7X9IKL3</accession>
<dbReference type="AlphaFoldDB" id="A0A7X9IKL3"/>
<dbReference type="InterPro" id="IPR045055">
    <property type="entry name" value="DNA2/NAM7-like"/>
</dbReference>
<comment type="caution">
    <text evidence="2">The sequence shown here is derived from an EMBL/GenBank/DDBJ whole genome shotgun (WGS) entry which is preliminary data.</text>
</comment>
<proteinExistence type="predicted"/>
<dbReference type="InterPro" id="IPR047187">
    <property type="entry name" value="SF1_C_Upf1"/>
</dbReference>
<dbReference type="InterPro" id="IPR041679">
    <property type="entry name" value="DNA2/NAM7-like_C"/>
</dbReference>
<organism evidence="2 3">
    <name type="scientific">SAR324 cluster bacterium</name>
    <dbReference type="NCBI Taxonomy" id="2024889"/>
    <lineage>
        <taxon>Bacteria</taxon>
        <taxon>Deltaproteobacteria</taxon>
        <taxon>SAR324 cluster</taxon>
    </lineage>
</organism>
<dbReference type="Pfam" id="PF13245">
    <property type="entry name" value="AAA_19"/>
    <property type="match status" value="1"/>
</dbReference>
<evidence type="ECO:0000259" key="1">
    <source>
        <dbReference type="Pfam" id="PF13087"/>
    </source>
</evidence>
<dbReference type="Proteomes" id="UP000524246">
    <property type="component" value="Unassembled WGS sequence"/>
</dbReference>
<dbReference type="Gene3D" id="3.40.50.300">
    <property type="entry name" value="P-loop containing nucleotide triphosphate hydrolases"/>
    <property type="match status" value="2"/>
</dbReference>
<dbReference type="CDD" id="cd17934">
    <property type="entry name" value="DEXXQc_Upf1-like"/>
    <property type="match status" value="1"/>
</dbReference>
<reference evidence="2 3" key="1">
    <citation type="journal article" date="2020" name="Biotechnol. Biofuels">
        <title>New insights from the biogas microbiome by comprehensive genome-resolved metagenomics of nearly 1600 species originating from multiple anaerobic digesters.</title>
        <authorList>
            <person name="Campanaro S."/>
            <person name="Treu L."/>
            <person name="Rodriguez-R L.M."/>
            <person name="Kovalovszki A."/>
            <person name="Ziels R.M."/>
            <person name="Maus I."/>
            <person name="Zhu X."/>
            <person name="Kougias P.G."/>
            <person name="Basile A."/>
            <person name="Luo G."/>
            <person name="Schluter A."/>
            <person name="Konstantinidis K.T."/>
            <person name="Angelidaki I."/>
        </authorList>
    </citation>
    <scope>NUCLEOTIDE SEQUENCE [LARGE SCALE GENOMIC DNA]</scope>
    <source>
        <strain evidence="2">AS27yjCOA_65</strain>
    </source>
</reference>
<dbReference type="PANTHER" id="PTHR10887">
    <property type="entry name" value="DNA2/NAM7 HELICASE FAMILY"/>
    <property type="match status" value="1"/>
</dbReference>
<gene>
    <name evidence="2" type="ORF">GYA55_08720</name>
</gene>
<dbReference type="Pfam" id="PF13087">
    <property type="entry name" value="AAA_12"/>
    <property type="match status" value="1"/>
</dbReference>
<feature type="non-terminal residue" evidence="2">
    <location>
        <position position="1"/>
    </location>
</feature>
<dbReference type="SUPFAM" id="SSF52540">
    <property type="entry name" value="P-loop containing nucleoside triphosphate hydrolases"/>
    <property type="match status" value="1"/>
</dbReference>
<protein>
    <submittedName>
        <fullName evidence="2">AAA family ATPase</fullName>
    </submittedName>
</protein>
<dbReference type="PANTHER" id="PTHR10887:SF495">
    <property type="entry name" value="HELICASE SENATAXIN ISOFORM X1-RELATED"/>
    <property type="match status" value="1"/>
</dbReference>
<dbReference type="CDD" id="cd18808">
    <property type="entry name" value="SF1_C_Upf1"/>
    <property type="match status" value="1"/>
</dbReference>
<feature type="domain" description="DNA2/NAM7 helicase-like C-terminal" evidence="1">
    <location>
        <begin position="667"/>
        <end position="858"/>
    </location>
</feature>
<dbReference type="EMBL" id="JAAZON010000389">
    <property type="protein sequence ID" value="NMC63239.1"/>
    <property type="molecule type" value="Genomic_DNA"/>
</dbReference>
<evidence type="ECO:0000313" key="2">
    <source>
        <dbReference type="EMBL" id="NMC63239.1"/>
    </source>
</evidence>